<feature type="region of interest" description="Disordered" evidence="2">
    <location>
        <begin position="496"/>
        <end position="568"/>
    </location>
</feature>
<keyword evidence="3" id="KW-0472">Membrane</keyword>
<dbReference type="InterPro" id="IPR023606">
    <property type="entry name" value="CoA-Trfase_III_dom_1_sf"/>
</dbReference>
<accession>A0A9P6W3I0</accession>
<proteinExistence type="inferred from homology"/>
<comment type="caution">
    <text evidence="4">The sequence shown here is derived from an EMBL/GenBank/DDBJ whole genome shotgun (WGS) entry which is preliminary data.</text>
</comment>
<comment type="similarity">
    <text evidence="1">Belongs to the CoA-transferase III family.</text>
</comment>
<dbReference type="Pfam" id="PF02515">
    <property type="entry name" value="CoA_transf_3"/>
    <property type="match status" value="1"/>
</dbReference>
<keyword evidence="3" id="KW-1133">Transmembrane helix</keyword>
<evidence type="ECO:0000256" key="1">
    <source>
        <dbReference type="ARBA" id="ARBA00008383"/>
    </source>
</evidence>
<protein>
    <recommendedName>
        <fullName evidence="6">CoA-transferase family III</fullName>
    </recommendedName>
</protein>
<dbReference type="PANTHER" id="PTHR48228">
    <property type="entry name" value="SUCCINYL-COA--D-CITRAMALATE COA-TRANSFERASE"/>
    <property type="match status" value="1"/>
</dbReference>
<feature type="compositionally biased region" description="Basic residues" evidence="2">
    <location>
        <begin position="503"/>
        <end position="517"/>
    </location>
</feature>
<dbReference type="SUPFAM" id="SSF89796">
    <property type="entry name" value="CoA-transferase family III (CaiB/BaiF)"/>
    <property type="match status" value="2"/>
</dbReference>
<dbReference type="InterPro" id="IPR050509">
    <property type="entry name" value="CoA-transferase_III"/>
</dbReference>
<dbReference type="InterPro" id="IPR003673">
    <property type="entry name" value="CoA-Trfase_fam_III"/>
</dbReference>
<organism evidence="4 5">
    <name type="scientific">Rhodotorula mucilaginosa</name>
    <name type="common">Yeast</name>
    <name type="synonym">Rhodotorula rubra</name>
    <dbReference type="NCBI Taxonomy" id="5537"/>
    <lineage>
        <taxon>Eukaryota</taxon>
        <taxon>Fungi</taxon>
        <taxon>Dikarya</taxon>
        <taxon>Basidiomycota</taxon>
        <taxon>Pucciniomycotina</taxon>
        <taxon>Microbotryomycetes</taxon>
        <taxon>Sporidiobolales</taxon>
        <taxon>Sporidiobolaceae</taxon>
        <taxon>Rhodotorula</taxon>
    </lineage>
</organism>
<dbReference type="Proteomes" id="UP000777482">
    <property type="component" value="Unassembled WGS sequence"/>
</dbReference>
<name>A0A9P6W3I0_RHOMI</name>
<evidence type="ECO:0008006" key="6">
    <source>
        <dbReference type="Google" id="ProtNLM"/>
    </source>
</evidence>
<dbReference type="OrthoDB" id="2308815at2759"/>
<keyword evidence="3" id="KW-0812">Transmembrane</keyword>
<feature type="region of interest" description="Disordered" evidence="2">
    <location>
        <begin position="686"/>
        <end position="729"/>
    </location>
</feature>
<dbReference type="EMBL" id="PUHQ01000037">
    <property type="protein sequence ID" value="KAG0661171.1"/>
    <property type="molecule type" value="Genomic_DNA"/>
</dbReference>
<dbReference type="Gene3D" id="3.40.50.10540">
    <property type="entry name" value="Crotonobetainyl-coa:carnitine coa-transferase, domain 1"/>
    <property type="match status" value="1"/>
</dbReference>
<dbReference type="GO" id="GO:0003824">
    <property type="term" value="F:catalytic activity"/>
    <property type="evidence" value="ECO:0007669"/>
    <property type="project" value="InterPro"/>
</dbReference>
<dbReference type="PANTHER" id="PTHR48228:SF4">
    <property type="entry name" value="BLR3030 PROTEIN"/>
    <property type="match status" value="1"/>
</dbReference>
<gene>
    <name evidence="4" type="ORF">C6P46_004125</name>
</gene>
<feature type="transmembrane region" description="Helical" evidence="3">
    <location>
        <begin position="586"/>
        <end position="606"/>
    </location>
</feature>
<reference evidence="4 5" key="1">
    <citation type="submission" date="2020-11" db="EMBL/GenBank/DDBJ databases">
        <title>Kefir isolates.</title>
        <authorList>
            <person name="Marcisauskas S."/>
            <person name="Kim Y."/>
            <person name="Blasche S."/>
        </authorList>
    </citation>
    <scope>NUCLEOTIDE SEQUENCE [LARGE SCALE GENOMIC DNA]</scope>
    <source>
        <strain evidence="4 5">KR</strain>
    </source>
</reference>
<evidence type="ECO:0000256" key="2">
    <source>
        <dbReference type="SAM" id="MobiDB-lite"/>
    </source>
</evidence>
<feature type="compositionally biased region" description="Low complexity" evidence="2">
    <location>
        <begin position="524"/>
        <end position="537"/>
    </location>
</feature>
<keyword evidence="5" id="KW-1185">Reference proteome</keyword>
<sequence>MAEKQLALVTTRRLLHQLGLPASLIDRVQFSGSDPLASTLHLGEFAQALIATTALAASYVHDLRNDTHQKTTNEPSPRIHVRCDDAVAEFRSEHVATLDGEKVFEWDELAGAYKAQGPPEAWIRPHTNWEHHKRGFLDLLGLPTANATKQDVAAAVRLRDADKLAEQAMQQGLVCTALRSYAEWDTHPQGRAALARAPHGPVRIDRLSEPQQPPAPLSPLLGDEARKPLRGIRVLDLTRVIAGPVAGRVLAGYGADVLWITSPHLPALPGLDFDTSRGKRSIHLDLRHSPTDRRQFEALIKDADVLLQSYAPGALARLGFGVERVRELNPRIVYASLNGWGAVDLPAGHDAGEQEGNWGGPWRERKAFDSLVQFASGISHAEGVGALEASSQAGEFTPRQLPCQALDHGSGYLVAYLVTTSLLDTAVLLRSLGSKPYPSSSPLLETADDLRARGRLGTCVGEGGKQVEYVKHAAVFERGEVQVGWEKAPERMGADEAEWLPKHQLRHRSPRGQRGRPRVGLVGAASPSSSSSAPPAANQDAAGGSGTTAPASGSTRHRQRDKAALGARPQQHEWLLQMWSKYRKQVTIAAAVLVLVLIISAVRIAFHTADYSAAAVYPPTRPNRPVSSRKPSLLTLNPAPSIAKSKSKEPAAVVVEKEKEEEENEKVLHEALDSAVRHALEDAWQLPPHAPANGPHQAGAVDSDRRSEGDGGGVADPEQQPAPQRSLAELYADLEELGISAHELNEVLDEAMRSTGDR</sequence>
<evidence type="ECO:0000313" key="5">
    <source>
        <dbReference type="Proteomes" id="UP000777482"/>
    </source>
</evidence>
<evidence type="ECO:0000256" key="3">
    <source>
        <dbReference type="SAM" id="Phobius"/>
    </source>
</evidence>
<dbReference type="AlphaFoldDB" id="A0A9P6W3I0"/>
<evidence type="ECO:0000313" key="4">
    <source>
        <dbReference type="EMBL" id="KAG0661171.1"/>
    </source>
</evidence>